<dbReference type="RefSeq" id="WP_144067741.1">
    <property type="nucleotide sequence ID" value="NZ_CP041636.1"/>
</dbReference>
<feature type="region of interest" description="Disordered" evidence="1">
    <location>
        <begin position="1"/>
        <end position="61"/>
    </location>
</feature>
<name>A0A516GZJ8_9PROT</name>
<organism evidence="2 3">
    <name type="scientific">Ferrovibrio terrae</name>
    <dbReference type="NCBI Taxonomy" id="2594003"/>
    <lineage>
        <taxon>Bacteria</taxon>
        <taxon>Pseudomonadati</taxon>
        <taxon>Pseudomonadota</taxon>
        <taxon>Alphaproteobacteria</taxon>
        <taxon>Rhodospirillales</taxon>
        <taxon>Rhodospirillaceae</taxon>
        <taxon>Ferrovibrio</taxon>
    </lineage>
</organism>
<reference evidence="2 3" key="1">
    <citation type="submission" date="2019-07" db="EMBL/GenBank/DDBJ databases">
        <title>Genome sequencing for Ferrovibrio sp. K5.</title>
        <authorList>
            <person name="Park S.-J."/>
        </authorList>
    </citation>
    <scope>NUCLEOTIDE SEQUENCE [LARGE SCALE GENOMIC DNA]</scope>
    <source>
        <strain evidence="2 3">K5</strain>
    </source>
</reference>
<evidence type="ECO:0000256" key="1">
    <source>
        <dbReference type="SAM" id="MobiDB-lite"/>
    </source>
</evidence>
<evidence type="ECO:0000313" key="2">
    <source>
        <dbReference type="EMBL" id="QDO96760.1"/>
    </source>
</evidence>
<sequence length="61" mass="6015">MTAVPVGGQQTRMAATASGNSGGSAGAKGEKGKKADNQAAATEARTDTRPRGLGRKADLSV</sequence>
<dbReference type="EMBL" id="CP041636">
    <property type="protein sequence ID" value="QDO96760.1"/>
    <property type="molecule type" value="Genomic_DNA"/>
</dbReference>
<proteinExistence type="predicted"/>
<protein>
    <submittedName>
        <fullName evidence="2">Uncharacterized protein</fullName>
    </submittedName>
</protein>
<feature type="compositionally biased region" description="Basic and acidic residues" evidence="1">
    <location>
        <begin position="44"/>
        <end position="61"/>
    </location>
</feature>
<dbReference type="Proteomes" id="UP000317496">
    <property type="component" value="Chromosome"/>
</dbReference>
<dbReference type="AlphaFoldDB" id="A0A516GZJ8"/>
<accession>A0A516GZJ8</accession>
<keyword evidence="3" id="KW-1185">Reference proteome</keyword>
<gene>
    <name evidence="2" type="ORF">FNB15_05465</name>
</gene>
<dbReference type="KEGG" id="fer:FNB15_05465"/>
<evidence type="ECO:0000313" key="3">
    <source>
        <dbReference type="Proteomes" id="UP000317496"/>
    </source>
</evidence>